<dbReference type="EMBL" id="JAGRYU010000019">
    <property type="protein sequence ID" value="MBU4682534.1"/>
    <property type="molecule type" value="Genomic_DNA"/>
</dbReference>
<protein>
    <submittedName>
        <fullName evidence="2">Uncharacterized protein</fullName>
    </submittedName>
</protein>
<reference evidence="3" key="1">
    <citation type="submission" date="2023-07" db="EMBL/GenBank/DDBJ databases">
        <title>Cedecea davisae an AmpC producer and its therapeutic implications.</title>
        <authorList>
            <person name="Notter J."/>
        </authorList>
    </citation>
    <scope>NUCLEOTIDE SEQUENCE [LARGE SCALE GENOMIC DNA]</scope>
    <source>
        <strain evidence="3">1</strain>
    </source>
</reference>
<gene>
    <name evidence="2" type="ORF">KC222_10960</name>
</gene>
<proteinExistence type="predicted"/>
<dbReference type="Proteomes" id="UP000686327">
    <property type="component" value="Unassembled WGS sequence"/>
</dbReference>
<organism evidence="2 3">
    <name type="scientific">Cedecea davisae</name>
    <dbReference type="NCBI Taxonomy" id="158484"/>
    <lineage>
        <taxon>Bacteria</taxon>
        <taxon>Pseudomonadati</taxon>
        <taxon>Pseudomonadota</taxon>
        <taxon>Gammaproteobacteria</taxon>
        <taxon>Enterobacterales</taxon>
        <taxon>Enterobacteriaceae</taxon>
        <taxon>Cedecea</taxon>
    </lineage>
</organism>
<name>A0ABS6DH60_9ENTR</name>
<keyword evidence="3" id="KW-1185">Reference proteome</keyword>
<evidence type="ECO:0000313" key="3">
    <source>
        <dbReference type="Proteomes" id="UP000686327"/>
    </source>
</evidence>
<sequence length="175" mass="18905">MHSGNNELVKAGHDFAAAISNDTPIIEIAKIVSRLAAQLGVTTLALREKSHELTAYEATVTNLTAQVQGLAAENAALREWSPSPHSTAMFEAIEKAEQLMDDGMPELAMIEAFEILKLKRTPRTDAALAEIRNEARAEGADLCVKALVTSGDDTFEDAPNICAMVAFQLRKEQGK</sequence>
<dbReference type="RefSeq" id="WP_216375757.1">
    <property type="nucleotide sequence ID" value="NZ_JAGRYT010000022.1"/>
</dbReference>
<evidence type="ECO:0000313" key="2">
    <source>
        <dbReference type="EMBL" id="MBU4682534.1"/>
    </source>
</evidence>
<evidence type="ECO:0000256" key="1">
    <source>
        <dbReference type="SAM" id="Coils"/>
    </source>
</evidence>
<comment type="caution">
    <text evidence="2">The sequence shown here is derived from an EMBL/GenBank/DDBJ whole genome shotgun (WGS) entry which is preliminary data.</text>
</comment>
<keyword evidence="1" id="KW-0175">Coiled coil</keyword>
<accession>A0ABS6DH60</accession>
<feature type="coiled-coil region" evidence="1">
    <location>
        <begin position="46"/>
        <end position="73"/>
    </location>
</feature>